<gene>
    <name evidence="9" type="ORF">L198_06879</name>
</gene>
<feature type="region of interest" description="Disordered" evidence="7">
    <location>
        <begin position="303"/>
        <end position="375"/>
    </location>
</feature>
<reference evidence="9 10" key="1">
    <citation type="submission" date="2016-06" db="EMBL/GenBank/DDBJ databases">
        <title>Evolution of pathogenesis and genome organization in the Tremellales.</title>
        <authorList>
            <person name="Cuomo C."/>
            <person name="Litvintseva A."/>
            <person name="Heitman J."/>
            <person name="Chen Y."/>
            <person name="Sun S."/>
            <person name="Springer D."/>
            <person name="Dromer F."/>
            <person name="Young S."/>
            <person name="Zeng Q."/>
            <person name="Chapman S."/>
            <person name="Gujja S."/>
            <person name="Saif S."/>
            <person name="Birren B."/>
        </authorList>
    </citation>
    <scope>NUCLEOTIDE SEQUENCE [LARGE SCALE GENOMIC DNA]</scope>
    <source>
        <strain evidence="9 10">CBS 7118</strain>
    </source>
</reference>
<feature type="compositionally biased region" description="Basic and acidic residues" evidence="7">
    <location>
        <begin position="592"/>
        <end position="605"/>
    </location>
</feature>
<dbReference type="EMBL" id="AWGH01000026">
    <property type="protein sequence ID" value="ODN88115.1"/>
    <property type="molecule type" value="Genomic_DNA"/>
</dbReference>
<keyword evidence="2" id="KW-0805">Transcription regulation</keyword>
<evidence type="ECO:0000313" key="9">
    <source>
        <dbReference type="EMBL" id="ODN88115.1"/>
    </source>
</evidence>
<dbReference type="InterPro" id="IPR030456">
    <property type="entry name" value="TF_fork_head_CS_2"/>
</dbReference>
<evidence type="ECO:0000256" key="5">
    <source>
        <dbReference type="ARBA" id="ARBA00023242"/>
    </source>
</evidence>
<comment type="subcellular location">
    <subcellularLocation>
        <location evidence="1 6">Nucleus</location>
    </subcellularLocation>
</comment>
<dbReference type="PRINTS" id="PR00053">
    <property type="entry name" value="FORKHEAD"/>
</dbReference>
<evidence type="ECO:0000259" key="8">
    <source>
        <dbReference type="PROSITE" id="PS50039"/>
    </source>
</evidence>
<dbReference type="FunFam" id="1.10.10.10:FF:000482">
    <property type="entry name" value="Unplaced genomic scaffold supercont1.3, whole genome shotgun sequence"/>
    <property type="match status" value="1"/>
</dbReference>
<dbReference type="RefSeq" id="XP_019029183.1">
    <property type="nucleotide sequence ID" value="XM_019178906.1"/>
</dbReference>
<feature type="compositionally biased region" description="Pro residues" evidence="7">
    <location>
        <begin position="769"/>
        <end position="780"/>
    </location>
</feature>
<feature type="compositionally biased region" description="Basic and acidic residues" evidence="7">
    <location>
        <begin position="1"/>
        <end position="11"/>
    </location>
</feature>
<feature type="region of interest" description="Disordered" evidence="7">
    <location>
        <begin position="508"/>
        <end position="533"/>
    </location>
</feature>
<feature type="region of interest" description="Disordered" evidence="7">
    <location>
        <begin position="1"/>
        <end position="29"/>
    </location>
</feature>
<feature type="compositionally biased region" description="Polar residues" evidence="7">
    <location>
        <begin position="717"/>
        <end position="733"/>
    </location>
</feature>
<dbReference type="InterPro" id="IPR036388">
    <property type="entry name" value="WH-like_DNA-bd_sf"/>
</dbReference>
<keyword evidence="10" id="KW-1185">Reference proteome</keyword>
<dbReference type="GO" id="GO:0005634">
    <property type="term" value="C:nucleus"/>
    <property type="evidence" value="ECO:0007669"/>
    <property type="project" value="UniProtKB-SubCell"/>
</dbReference>
<evidence type="ECO:0000256" key="1">
    <source>
        <dbReference type="ARBA" id="ARBA00004123"/>
    </source>
</evidence>
<dbReference type="PANTHER" id="PTHR45881">
    <property type="entry name" value="CHECKPOINT SUPPRESSOR 1-LIKE, ISOFORM A-RELATED"/>
    <property type="match status" value="1"/>
</dbReference>
<keyword evidence="5 6" id="KW-0539">Nucleus</keyword>
<dbReference type="GeneID" id="30196090"/>
<feature type="DNA-binding region" description="Fork-head" evidence="6">
    <location>
        <begin position="397"/>
        <end position="477"/>
    </location>
</feature>
<evidence type="ECO:0000256" key="7">
    <source>
        <dbReference type="SAM" id="MobiDB-lite"/>
    </source>
</evidence>
<dbReference type="CDD" id="cd00059">
    <property type="entry name" value="FH_FOX"/>
    <property type="match status" value="1"/>
</dbReference>
<sequence>MSRRASTDAQHHTLASSQGPIQGDIMPDPYLTTPTSANYATPQIYYTDPYAGTYYQQQSGYASDMPEHMITPFGSHQVAQGRVVMPAHGQPMRSPSGYEEYEFSVVPPEEEGGPYLQVPVERYNGPNIGYHTHPLSPSDQMSMEQAHQLQRSHSMPHMNDAPHPFPIQTGLPQRPKLQSSQSTVMVQQRPTLETQMQRPGMTRHASLARGSSYGDVFDHPGPAEEMPVYHAMPQQDQSWELAAYDTVYADGQGISPARALGPAPMQPQRFSPHRDSLLVTPQGKQTNYAEQVPSSAVSTATAASTSSNYSIGFRPAHRGAEFDSSDDEVDGRTRKPLPTRTMKTRQNDKAPPIPLVLPKAPPRPPAAGAGRTSSKFAKVAEDPGVEGIPPGPRSHERPGPSFACIIGQAILSCKAGGLSLEHIYRYVETAYPFFKSGDNAWRNSVRHNLSIHKMFETIARTEKFPPGKGGIWIIHEDEKCHWPEPDKFIKNFPPGHAHHAVCRQTLHERQKEKEAMEKAQREGRVYVPKKGKKRRKGIDMDVLVEVKKMSTTEPVASSSAQIEEEEEDEEKTPPPVGRLAAMAGEDVDDEPEQKPEQESIPERPKSTVNDENSVKWALPPPPVDPKGKRRQISEEDLTSAKRVRLAEPLAPIHPFPQERIEKLDSSFITPERERPIPGGSRLMSSDFKTPALVQSSSSPGSPPMPATVTRSTHHPSALQQAWTHDDMSQTPPRDSSPARPMLDAAFDLKPKAIRPKVVTAQEEDFAVPNSPPQPRAPPKTPVTRSSAAADKTPRLQHRKTPGMSTPVIYRGSPGMPPPTASALLSTPMWEIGGCLDRLRESFQPSPTGFGSMDGRGPIRSPAPPTSPTRYSMMLLDSGSPRKGRGT</sequence>
<evidence type="ECO:0000256" key="6">
    <source>
        <dbReference type="PROSITE-ProRule" id="PRU00089"/>
    </source>
</evidence>
<dbReference type="PROSITE" id="PS50039">
    <property type="entry name" value="FORK_HEAD_3"/>
    <property type="match status" value="1"/>
</dbReference>
<accession>A0A1E3II59</accession>
<dbReference type="SMART" id="SM00339">
    <property type="entry name" value="FH"/>
    <property type="match status" value="1"/>
</dbReference>
<keyword evidence="3 6" id="KW-0238">DNA-binding</keyword>
<dbReference type="InterPro" id="IPR036390">
    <property type="entry name" value="WH_DNA-bd_sf"/>
</dbReference>
<dbReference type="Pfam" id="PF00250">
    <property type="entry name" value="Forkhead"/>
    <property type="match status" value="1"/>
</dbReference>
<dbReference type="PROSITE" id="PS00658">
    <property type="entry name" value="FORK_HEAD_2"/>
    <property type="match status" value="1"/>
</dbReference>
<dbReference type="Proteomes" id="UP000094819">
    <property type="component" value="Unassembled WGS sequence"/>
</dbReference>
<dbReference type="OrthoDB" id="5954824at2759"/>
<comment type="caution">
    <text evidence="9">The sequence shown here is derived from an EMBL/GenBank/DDBJ whole genome shotgun (WGS) entry which is preliminary data.</text>
</comment>
<dbReference type="PANTHER" id="PTHR45881:SF1">
    <property type="entry name" value="FORK HEAD PROTEIN HOMOLOG 2"/>
    <property type="match status" value="1"/>
</dbReference>
<evidence type="ECO:0000313" key="10">
    <source>
        <dbReference type="Proteomes" id="UP000094819"/>
    </source>
</evidence>
<evidence type="ECO:0000256" key="2">
    <source>
        <dbReference type="ARBA" id="ARBA00023015"/>
    </source>
</evidence>
<proteinExistence type="predicted"/>
<dbReference type="GO" id="GO:0000981">
    <property type="term" value="F:DNA-binding transcription factor activity, RNA polymerase II-specific"/>
    <property type="evidence" value="ECO:0007669"/>
    <property type="project" value="TreeGrafter"/>
</dbReference>
<feature type="compositionally biased region" description="Pro residues" evidence="7">
    <location>
        <begin position="351"/>
        <end position="365"/>
    </location>
</feature>
<feature type="region of interest" description="Disordered" evidence="7">
    <location>
        <begin position="839"/>
        <end position="886"/>
    </location>
</feature>
<dbReference type="InterPro" id="IPR001766">
    <property type="entry name" value="Fork_head_dom"/>
</dbReference>
<evidence type="ECO:0000256" key="4">
    <source>
        <dbReference type="ARBA" id="ARBA00023163"/>
    </source>
</evidence>
<keyword evidence="4" id="KW-0804">Transcription</keyword>
<dbReference type="Gene3D" id="1.10.10.10">
    <property type="entry name" value="Winged helix-like DNA-binding domain superfamily/Winged helix DNA-binding domain"/>
    <property type="match status" value="1"/>
</dbReference>
<protein>
    <submittedName>
        <fullName evidence="9">Hepatocyte nuclear factor</fullName>
    </submittedName>
</protein>
<dbReference type="SUPFAM" id="SSF46785">
    <property type="entry name" value="Winged helix' DNA-binding domain"/>
    <property type="match status" value="1"/>
</dbReference>
<evidence type="ECO:0000256" key="3">
    <source>
        <dbReference type="ARBA" id="ARBA00023125"/>
    </source>
</evidence>
<dbReference type="AlphaFoldDB" id="A0A1E3II59"/>
<feature type="region of interest" description="Disordered" evidence="7">
    <location>
        <begin position="550"/>
        <end position="823"/>
    </location>
</feature>
<feature type="compositionally biased region" description="Polar residues" evidence="7">
    <location>
        <begin position="551"/>
        <end position="561"/>
    </location>
</feature>
<feature type="compositionally biased region" description="Basic and acidic residues" evidence="7">
    <location>
        <begin position="508"/>
        <end position="524"/>
    </location>
</feature>
<organism evidence="9 10">
    <name type="scientific">Cryptococcus wingfieldii CBS 7118</name>
    <dbReference type="NCBI Taxonomy" id="1295528"/>
    <lineage>
        <taxon>Eukaryota</taxon>
        <taxon>Fungi</taxon>
        <taxon>Dikarya</taxon>
        <taxon>Basidiomycota</taxon>
        <taxon>Agaricomycotina</taxon>
        <taxon>Tremellomycetes</taxon>
        <taxon>Tremellales</taxon>
        <taxon>Cryptococcaceae</taxon>
        <taxon>Cryptococcus</taxon>
    </lineage>
</organism>
<feature type="domain" description="Fork-head" evidence="8">
    <location>
        <begin position="397"/>
        <end position="477"/>
    </location>
</feature>
<dbReference type="GO" id="GO:0000978">
    <property type="term" value="F:RNA polymerase II cis-regulatory region sequence-specific DNA binding"/>
    <property type="evidence" value="ECO:0007669"/>
    <property type="project" value="TreeGrafter"/>
</dbReference>
<name>A0A1E3II59_9TREE</name>
<feature type="compositionally biased region" description="Basic and acidic residues" evidence="7">
    <location>
        <begin position="656"/>
        <end position="675"/>
    </location>
</feature>